<dbReference type="Proteomes" id="UP001175271">
    <property type="component" value="Unassembled WGS sequence"/>
</dbReference>
<organism evidence="1 2">
    <name type="scientific">Steinernema hermaphroditum</name>
    <dbReference type="NCBI Taxonomy" id="289476"/>
    <lineage>
        <taxon>Eukaryota</taxon>
        <taxon>Metazoa</taxon>
        <taxon>Ecdysozoa</taxon>
        <taxon>Nematoda</taxon>
        <taxon>Chromadorea</taxon>
        <taxon>Rhabditida</taxon>
        <taxon>Tylenchina</taxon>
        <taxon>Panagrolaimomorpha</taxon>
        <taxon>Strongyloidoidea</taxon>
        <taxon>Steinernematidae</taxon>
        <taxon>Steinernema</taxon>
    </lineage>
</organism>
<sequence>MLLLLLRAYERAAYLLSSNDKRTCGQLMTQAHPATHHRPRRKEDVLSRAVSDTSIGRTSDIRLEPTAPTLVFFIAILGDSRVDVIKTAYVIVRL</sequence>
<comment type="caution">
    <text evidence="1">The sequence shown here is derived from an EMBL/GenBank/DDBJ whole genome shotgun (WGS) entry which is preliminary data.</text>
</comment>
<name>A0AA39IGA5_9BILA</name>
<evidence type="ECO:0000313" key="1">
    <source>
        <dbReference type="EMBL" id="KAK0423820.1"/>
    </source>
</evidence>
<protein>
    <submittedName>
        <fullName evidence="1">Uncharacterized protein</fullName>
    </submittedName>
</protein>
<dbReference type="EMBL" id="JAUCMV010000001">
    <property type="protein sequence ID" value="KAK0423820.1"/>
    <property type="molecule type" value="Genomic_DNA"/>
</dbReference>
<proteinExistence type="predicted"/>
<accession>A0AA39IGA5</accession>
<reference evidence="1" key="1">
    <citation type="submission" date="2023-06" db="EMBL/GenBank/DDBJ databases">
        <title>Genomic analysis of the entomopathogenic nematode Steinernema hermaphroditum.</title>
        <authorList>
            <person name="Schwarz E.M."/>
            <person name="Heppert J.K."/>
            <person name="Baniya A."/>
            <person name="Schwartz H.T."/>
            <person name="Tan C.-H."/>
            <person name="Antoshechkin I."/>
            <person name="Sternberg P.W."/>
            <person name="Goodrich-Blair H."/>
            <person name="Dillman A.R."/>
        </authorList>
    </citation>
    <scope>NUCLEOTIDE SEQUENCE</scope>
    <source>
        <strain evidence="1">PS9179</strain>
        <tissue evidence="1">Whole animal</tissue>
    </source>
</reference>
<evidence type="ECO:0000313" key="2">
    <source>
        <dbReference type="Proteomes" id="UP001175271"/>
    </source>
</evidence>
<dbReference type="AlphaFoldDB" id="A0AA39IGA5"/>
<gene>
    <name evidence="1" type="ORF">QR680_008346</name>
</gene>
<keyword evidence="2" id="KW-1185">Reference proteome</keyword>